<evidence type="ECO:0000256" key="2">
    <source>
        <dbReference type="SAM" id="MobiDB-lite"/>
    </source>
</evidence>
<comment type="caution">
    <text evidence="3">The sequence shown here is derived from an EMBL/GenBank/DDBJ whole genome shotgun (WGS) entry which is preliminary data.</text>
</comment>
<evidence type="ECO:0000256" key="1">
    <source>
        <dbReference type="SAM" id="Coils"/>
    </source>
</evidence>
<evidence type="ECO:0008006" key="5">
    <source>
        <dbReference type="Google" id="ProtNLM"/>
    </source>
</evidence>
<keyword evidence="4" id="KW-1185">Reference proteome</keyword>
<gene>
    <name evidence="3" type="ORF">EVOR1521_LOCUS16110</name>
</gene>
<feature type="compositionally biased region" description="Pro residues" evidence="2">
    <location>
        <begin position="341"/>
        <end position="370"/>
    </location>
</feature>
<feature type="compositionally biased region" description="Low complexity" evidence="2">
    <location>
        <begin position="371"/>
        <end position="384"/>
    </location>
</feature>
<feature type="compositionally biased region" description="Low complexity" evidence="2">
    <location>
        <begin position="72"/>
        <end position="86"/>
    </location>
</feature>
<feature type="region of interest" description="Disordered" evidence="2">
    <location>
        <begin position="674"/>
        <end position="747"/>
    </location>
</feature>
<feature type="compositionally biased region" description="Pro residues" evidence="2">
    <location>
        <begin position="136"/>
        <end position="154"/>
    </location>
</feature>
<sequence length="946" mass="94879">MAASVAGDSPTATSGTGGPPVGPPPGSPQPTPNPALGPPVGPPPGSPRGQPLGPKPGLPGGPPLGPPPAAPKPAAATATAADPALDNTPSSAAGIPAGVAGPLVSPSPGLPQPTPKPVLGPPVGPPPGSPRTQPRGPKPGLPGGPPLGPPPAAPKPAAATATAADPALDKTPSSAATGMSAGVVGDGPKATLGRGGPLVGPPPGSPQPTPKPALGPPVGPPPGSPRGQPLGPKPGLPSGPPLGPPPAAPTPILSKTSGLVADVVGESSKATSSTSGFHPQPMPKPALGPSAGPPPAAPKATAANSTEAHATTVLGKTPSEAAAGMAADAGATSSTGSPQPQATPQPALGPPVGPPGVPQGPPLGPPPAAPTPAEATATAAHTPAILSKTSGLPAAMVADVVGESPKATSSTGGPQPPPKPKPALGSAPTPAEPATAEHAASSLDAVGVAENSSEGLEACPAIQDPEPKSQEPGVLPASTGEDQCKGPGSDAMALAAESFAEFGTAPMVAKIRGTGAVDGGTTKGRALGARSLGAVRRLAVSRALQLLDTTDCWLLEERLAQLEALGSLCNLFGPLPSDIQLPVFEEAKERIRAVGPVSEHVLSRVLEAGLGRRSERHLWRVARRGQPKPAPAKEAARPVELQHLEALHRTLQEEHAELKKQHEELVARTAADEIPEGRLPPAPPPPLPPPLELPLPVPEVATSDAPEAPGAPQAPEATAPAPEAPPEAPKPPEATAPEAPEPEPPRWGWWRSQAVRVMPEPELRQVVWYKDDGVQMGVPVLQMHRPGSRSSRAPMEEQQEPREAFADWQHRKISELMTNPSEPPPAIPGCSHLSYSSAAAAAQDLRLAGGAGAPIVVVAVATQGPARNAGVLAGFQLLALNGRDFTKAPWLHSRGDELLPSLARNATSARLEVRMDFLDPAPRSHGMVSLADRWARRPLFQPTLRP</sequence>
<evidence type="ECO:0000313" key="4">
    <source>
        <dbReference type="Proteomes" id="UP001178507"/>
    </source>
</evidence>
<dbReference type="EMBL" id="CAUJNA010002146">
    <property type="protein sequence ID" value="CAJ1390789.1"/>
    <property type="molecule type" value="Genomic_DNA"/>
</dbReference>
<feature type="compositionally biased region" description="Polar residues" evidence="2">
    <location>
        <begin position="268"/>
        <end position="277"/>
    </location>
</feature>
<dbReference type="AlphaFoldDB" id="A0AA36IN90"/>
<feature type="compositionally biased region" description="Pro residues" evidence="2">
    <location>
        <begin position="20"/>
        <end position="46"/>
    </location>
</feature>
<feature type="compositionally biased region" description="Pro residues" evidence="2">
    <location>
        <begin position="199"/>
        <end position="224"/>
    </location>
</feature>
<feature type="compositionally biased region" description="Pro residues" evidence="2">
    <location>
        <begin position="231"/>
        <end position="249"/>
    </location>
</feature>
<feature type="compositionally biased region" description="Low complexity" evidence="2">
    <location>
        <begin position="422"/>
        <end position="442"/>
    </location>
</feature>
<accession>A0AA36IN90</accession>
<feature type="compositionally biased region" description="Low complexity" evidence="2">
    <location>
        <begin position="698"/>
        <end position="721"/>
    </location>
</feature>
<proteinExistence type="predicted"/>
<keyword evidence="1" id="KW-0175">Coiled coil</keyword>
<dbReference type="Proteomes" id="UP001178507">
    <property type="component" value="Unassembled WGS sequence"/>
</dbReference>
<feature type="compositionally biased region" description="Pro residues" evidence="2">
    <location>
        <begin position="53"/>
        <end position="71"/>
    </location>
</feature>
<feature type="compositionally biased region" description="Pro residues" evidence="2">
    <location>
        <begin position="280"/>
        <end position="297"/>
    </location>
</feature>
<feature type="compositionally biased region" description="Pro residues" evidence="2">
    <location>
        <begin position="678"/>
        <end position="697"/>
    </location>
</feature>
<feature type="compositionally biased region" description="Pro residues" evidence="2">
    <location>
        <begin position="722"/>
        <end position="734"/>
    </location>
</feature>
<evidence type="ECO:0000313" key="3">
    <source>
        <dbReference type="EMBL" id="CAJ1390789.1"/>
    </source>
</evidence>
<protein>
    <recommendedName>
        <fullName evidence="5">PDZ domain-containing protein</fullName>
    </recommendedName>
</protein>
<feature type="compositionally biased region" description="Low complexity" evidence="2">
    <location>
        <begin position="321"/>
        <end position="337"/>
    </location>
</feature>
<feature type="coiled-coil region" evidence="1">
    <location>
        <begin position="641"/>
        <end position="668"/>
    </location>
</feature>
<feature type="compositionally biased region" description="Pro residues" evidence="2">
    <location>
        <begin position="108"/>
        <end position="129"/>
    </location>
</feature>
<name>A0AA36IN90_9DINO</name>
<feature type="compositionally biased region" description="Low complexity" evidence="2">
    <location>
        <begin position="155"/>
        <end position="172"/>
    </location>
</feature>
<feature type="compositionally biased region" description="Low complexity" evidence="2">
    <location>
        <begin position="1"/>
        <end position="14"/>
    </location>
</feature>
<reference evidence="3" key="1">
    <citation type="submission" date="2023-08" db="EMBL/GenBank/DDBJ databases">
        <authorList>
            <person name="Chen Y."/>
            <person name="Shah S."/>
            <person name="Dougan E. K."/>
            <person name="Thang M."/>
            <person name="Chan C."/>
        </authorList>
    </citation>
    <scope>NUCLEOTIDE SEQUENCE</scope>
</reference>
<feature type="region of interest" description="Disordered" evidence="2">
    <location>
        <begin position="1"/>
        <end position="489"/>
    </location>
</feature>
<organism evidence="3 4">
    <name type="scientific">Effrenium voratum</name>
    <dbReference type="NCBI Taxonomy" id="2562239"/>
    <lineage>
        <taxon>Eukaryota</taxon>
        <taxon>Sar</taxon>
        <taxon>Alveolata</taxon>
        <taxon>Dinophyceae</taxon>
        <taxon>Suessiales</taxon>
        <taxon>Symbiodiniaceae</taxon>
        <taxon>Effrenium</taxon>
    </lineage>
</organism>